<feature type="region of interest" description="Disordered" evidence="1">
    <location>
        <begin position="1841"/>
        <end position="1863"/>
    </location>
</feature>
<feature type="compositionally biased region" description="Polar residues" evidence="1">
    <location>
        <begin position="48"/>
        <end position="57"/>
    </location>
</feature>
<feature type="transmembrane region" description="Helical" evidence="2">
    <location>
        <begin position="1873"/>
        <end position="1894"/>
    </location>
</feature>
<gene>
    <name evidence="3" type="ORF">C2L80_10485</name>
</gene>
<feature type="compositionally biased region" description="Polar residues" evidence="1">
    <location>
        <begin position="69"/>
        <end position="79"/>
    </location>
</feature>
<name>A0A2K2U347_9ACTN</name>
<keyword evidence="4" id="KW-1185">Reference proteome</keyword>
<keyword evidence="2" id="KW-0472">Membrane</keyword>
<dbReference type="Proteomes" id="UP000236488">
    <property type="component" value="Unassembled WGS sequence"/>
</dbReference>
<feature type="region of interest" description="Disordered" evidence="1">
    <location>
        <begin position="1"/>
        <end position="151"/>
    </location>
</feature>
<organism evidence="3 4">
    <name type="scientific">Rubneribacter badeniensis</name>
    <dbReference type="NCBI Taxonomy" id="2070688"/>
    <lineage>
        <taxon>Bacteria</taxon>
        <taxon>Bacillati</taxon>
        <taxon>Actinomycetota</taxon>
        <taxon>Coriobacteriia</taxon>
        <taxon>Eggerthellales</taxon>
        <taxon>Eggerthellaceae</taxon>
        <taxon>Rubneribacter</taxon>
    </lineage>
</organism>
<evidence type="ECO:0000256" key="2">
    <source>
        <dbReference type="SAM" id="Phobius"/>
    </source>
</evidence>
<evidence type="ECO:0000313" key="3">
    <source>
        <dbReference type="EMBL" id="PNV64709.1"/>
    </source>
</evidence>
<reference evidence="3 4" key="1">
    <citation type="journal article" date="2018" name="Int. J. Syst. Evol. Microbiol.">
        <title>Rubneribacter badeniensis gen. nov., sp. nov. and Enteroscipio rubneri gen. nov., sp. nov., new members of the Eggerthellaceae isolated from human faeces.</title>
        <authorList>
            <person name="Danylec N."/>
            <person name="Gobl A."/>
            <person name="Stoll D.A."/>
            <person name="Hetzer B."/>
            <person name="Kulling S.E."/>
            <person name="Huch M."/>
        </authorList>
    </citation>
    <scope>NUCLEOTIDE SEQUENCE [LARGE SCALE GENOMIC DNA]</scope>
    <source>
        <strain evidence="3 4">ResAG-85</strain>
    </source>
</reference>
<proteinExistence type="predicted"/>
<keyword evidence="2" id="KW-1133">Transmembrane helix</keyword>
<accession>A0A2K2U347</accession>
<feature type="region of interest" description="Disordered" evidence="1">
    <location>
        <begin position="988"/>
        <end position="1018"/>
    </location>
</feature>
<comment type="caution">
    <text evidence="3">The sequence shown here is derived from an EMBL/GenBank/DDBJ whole genome shotgun (WGS) entry which is preliminary data.</text>
</comment>
<protein>
    <submittedName>
        <fullName evidence="3">Uncharacterized protein</fullName>
    </submittedName>
</protein>
<evidence type="ECO:0000256" key="1">
    <source>
        <dbReference type="SAM" id="MobiDB-lite"/>
    </source>
</evidence>
<dbReference type="EMBL" id="PPEL01000073">
    <property type="protein sequence ID" value="PNV64709.1"/>
    <property type="molecule type" value="Genomic_DNA"/>
</dbReference>
<evidence type="ECO:0000313" key="4">
    <source>
        <dbReference type="Proteomes" id="UP000236488"/>
    </source>
</evidence>
<sequence length="1901" mass="196541">MPQTAQAASDAASEGGVPSCEQVTLDAADAAANAGQGADDGDGAQAASEPSNDTSALPSKGQADAADNAAQSGDSNPVQDSGFKYGDSDGQADVAAGEGKALDAQGDASSMLATDGATGQGADEAGSADSAMSDAARAEDNPFLSPDDYPQSEDYYSTINIHELYQVTADGRRYDEIIYDAPDPVNSIFDGRYNTALHIVPGPSKVNPDWLDLEDYYLHLSLSSDKCPDADEIRITSIGTYWINQVTEVCSSPGGPGEVVSGSTENGIWSGTVRIDTKAAMDGFLNTHMALYGLTFDLYKDGEKVAEDGTYYWYETSDGDIEFESGRSILPLNDGSGNTFVFAGAGGHGGVGNAQEEYLPQNVQGMWLNTSHVQGCFDEFSQPPSIDYLNERITFSWRIDGAYISRVFDPDSDEIWLPEGVSMSEAFMGGDASVGGVEDTVALKDVGISGSIRFEPSYHSALNASVPLTAALDSGSGTWADPQGESDVSLFFDRWAIERLKPYVTDPDKWVLMLGYLMGTKFNSGLETYMPPTKPVVAEDVPSRPEAPTVETPLIFGDGEAVIAPQSDIPNAYFEHSHDGGETWVGHTQGSWTEAAGAEILVRVAASQEDGRFASRATPVKVESAVSVDFAFEDEAGSPMGDEAAGALAADGSVGFEGAGLYAVENDAHHALRAEGAPTRWVAEGGSYALPRFAQGEGTWETPGYDVARLEFEPAGGGERELLAEGDACYSYTQVPDVGKGGRVIATLAERDYRVAWAVDHESGFDYATSEGTGGVLPTVQLVTFSQTVYTKIAPLENWDDGVFEGGVAPDEATDPEDIFWTGYVRDPWALKSNAADPAQGSGYRDFQVAAHLGNVRDLTPSAWLKAEGGTRDAASWRDADTVTFGVVYREVQGVYGLSFGLSDADHGTGWTNENGAQARRSLLTPARTGFSPRLVAPGAASSIGVGERAGNSVFSGYFFAAREGLGLDNPEYRWDAAKSVEANLEAAYGAQSRPDDPSVGEGNPDRPYPDEGNPATGDEVAATAQADLVARIENAGVSLASSTLPALASADSLAQGASGELAFAAADLFAHDEAHGVTHDEPFASEPAIEFTGATFEAAEGDPADWLTVDASALEGAKIAQADAAVALPATVKAGLDVGVYEGALTLTWRYTDTTGAAHEGLSAAFDVSLDVRAQAAQGATHIAAAHDYAALGSAAVDELTDGGVPSAAKLADKMGLAVAEEGGAKLDSSAWQLEGVSVRDASGAVVERITGDERDAMTVTFTVRAGGETLEPSAQLRLFDTGTPWMYANDASVWLPSKDAAHAESDWSYRSWVMGETGAAAYDPDNNWRPVEVMLFSDGGLRAAGEADMGKAFELTLKAGGTVASSEAHPSVTLVRVPTAEIPAPEQPAQDVDATTDTALAWGGVSATIPGAFGSFGYEPPVSYGVAAESGEGAAGSLAVAEGTSADGLSPNTRYGVDAGHAENAVYEAGQRSAAATMATRPSAPAQDDFDFDYEVETVSWDVSRHEGSGEVSVSIAPLPLAGASAEDGAQGGGRAAESVADVAAVGLDAQHATLAAVAVGVGGEDLASSGAIEVPNRAAVPVLSYEPGPDAGTFAGFDAAFVGEGGASLYQVRVDGGAWQPATLAQGASGAWEYTAELGKTYEFRVGWSDGAGNACGLEGYTAAHFASAPTQAVTAEQTPLASWAVDVYEQGADGSWPQSPSRSVPFLDHAGEEVSADVAALLPAEGFHHDAGHEGEALSGTVVADGSLRLAVYLARNVHEVTFSYEGEVPEGAPATPDAVEALYGAPVELPAVSLEGWEFSGWRVASPAGVSASGGVVAAMPDADVALAGSWSQIGQPPAGLPSDGRPSADGQGGTSAVPARLVSTGDASVALVAALLAVAAAASGALAVRRARCHR</sequence>
<feature type="compositionally biased region" description="Low complexity" evidence="1">
    <location>
        <begin position="26"/>
        <end position="47"/>
    </location>
</feature>
<feature type="compositionally biased region" description="Low complexity" evidence="1">
    <location>
        <begin position="120"/>
        <end position="135"/>
    </location>
</feature>
<keyword evidence="2" id="KW-0812">Transmembrane</keyword>